<keyword evidence="2" id="KW-0645">Protease</keyword>
<dbReference type="PROSITE" id="PS51767">
    <property type="entry name" value="PEPTIDASE_A1"/>
    <property type="match status" value="1"/>
</dbReference>
<organism evidence="7 8">
    <name type="scientific">Nannochloropsis gaditana</name>
    <dbReference type="NCBI Taxonomy" id="72520"/>
    <lineage>
        <taxon>Eukaryota</taxon>
        <taxon>Sar</taxon>
        <taxon>Stramenopiles</taxon>
        <taxon>Ochrophyta</taxon>
        <taxon>Eustigmatophyceae</taxon>
        <taxon>Eustigmatales</taxon>
        <taxon>Monodopsidaceae</taxon>
        <taxon>Nannochloropsis</taxon>
    </lineage>
</organism>
<dbReference type="PANTHER" id="PTHR13683:SF375">
    <property type="entry name" value="PEPTIDASE A1 DOMAIN-CONTAINING PROTEIN"/>
    <property type="match status" value="1"/>
</dbReference>
<dbReference type="Proteomes" id="UP000019335">
    <property type="component" value="Chromosome 3"/>
</dbReference>
<feature type="domain" description="Peptidase A1" evidence="6">
    <location>
        <begin position="71"/>
        <end position="617"/>
    </location>
</feature>
<evidence type="ECO:0000259" key="6">
    <source>
        <dbReference type="PROSITE" id="PS51767"/>
    </source>
</evidence>
<evidence type="ECO:0000313" key="7">
    <source>
        <dbReference type="EMBL" id="EWM29052.1"/>
    </source>
</evidence>
<comment type="similarity">
    <text evidence="1">Belongs to the peptidase A1 family.</text>
</comment>
<dbReference type="InterPro" id="IPR021109">
    <property type="entry name" value="Peptidase_aspartic_dom_sf"/>
</dbReference>
<dbReference type="Pfam" id="PF00026">
    <property type="entry name" value="Asp"/>
    <property type="match status" value="1"/>
</dbReference>
<evidence type="ECO:0000313" key="8">
    <source>
        <dbReference type="Proteomes" id="UP000019335"/>
    </source>
</evidence>
<dbReference type="CDD" id="cd05471">
    <property type="entry name" value="pepsin_like"/>
    <property type="match status" value="1"/>
</dbReference>
<keyword evidence="4" id="KW-0378">Hydrolase</keyword>
<sequence length="647" mass="69823">MPRIKFFSTPLLTIYFALQAFQRSSSLIIPLERRQPAASVSPFFPLSQDKSSSSGTIPTHLQAFVPGLPAYFARLSFGNDAQAIDVLVDTGSFDLLIPSDLCTACSHVSQRLNVASAGVDFVHCGDAMRCHGQCMPDVLNSFGSTSQTIPPQLYCGPHGGICEAGSNLCLFDDNYADGSYASGVVVTAPSVNFSGVTLKDVTFGAIASASDTFFEAPQGGGIMGMAYRGSAVSTRANARGNLDQPVTKKDVVGCDGETPCMVPLLDALIAQQEQGVGGQVRDIFAIYGHPTSPVMLLGESSLGIESQEYYEGELQYARMEAPYGLYMVGVAGLGVVEAPGMDVPKGVAEAGSTFMLHQGNAGLAIIDTGATGLYFPCSAYLKLKTYLQTHYCHVPFICGPLPTPTPELSDSEAAAVKGKQQERDHSHRALRSRRHHRHHQQPSQEEAQEEDEPPPSTIFESNIWAKYDEATVARLPTLTIRLEDGGIELRLSPQQYLIRNVMLSGVTGMDGQEKTDIAYYQFGIRTFGEGVAGGSQRRRMVSDQASRKSERGPEAFQREKYEGMLPGTSITRDGTHRGSVRPNKNNGSPRELYILGELLLNQMFVVFDRDKRRVGFAPAAARDPSLKPSSPEFVVVPPGNGTANTNV</sequence>
<dbReference type="Gene3D" id="2.40.70.10">
    <property type="entry name" value="Acid Proteases"/>
    <property type="match status" value="2"/>
</dbReference>
<keyword evidence="8" id="KW-1185">Reference proteome</keyword>
<reference evidence="7 8" key="1">
    <citation type="journal article" date="2014" name="Mol. Plant">
        <title>Chromosome Scale Genome Assembly and Transcriptome Profiling of Nannochloropsis gaditana in Nitrogen Depletion.</title>
        <authorList>
            <person name="Corteggiani Carpinelli E."/>
            <person name="Telatin A."/>
            <person name="Vitulo N."/>
            <person name="Forcato C."/>
            <person name="D'Angelo M."/>
            <person name="Schiavon R."/>
            <person name="Vezzi A."/>
            <person name="Giacometti G.M."/>
            <person name="Morosinotto T."/>
            <person name="Valle G."/>
        </authorList>
    </citation>
    <scope>NUCLEOTIDE SEQUENCE [LARGE SCALE GENOMIC DNA]</scope>
    <source>
        <strain evidence="7 8">B-31</strain>
    </source>
</reference>
<dbReference type="PANTHER" id="PTHR13683">
    <property type="entry name" value="ASPARTYL PROTEASES"/>
    <property type="match status" value="1"/>
</dbReference>
<accession>W7TS95</accession>
<comment type="caution">
    <text evidence="7">The sequence shown here is derived from an EMBL/GenBank/DDBJ whole genome shotgun (WGS) entry which is preliminary data.</text>
</comment>
<evidence type="ECO:0000256" key="5">
    <source>
        <dbReference type="SAM" id="MobiDB-lite"/>
    </source>
</evidence>
<name>W7TS95_9STRA</name>
<evidence type="ECO:0000256" key="2">
    <source>
        <dbReference type="ARBA" id="ARBA00022670"/>
    </source>
</evidence>
<evidence type="ECO:0000256" key="3">
    <source>
        <dbReference type="ARBA" id="ARBA00022729"/>
    </source>
</evidence>
<evidence type="ECO:0000256" key="4">
    <source>
        <dbReference type="ARBA" id="ARBA00022801"/>
    </source>
</evidence>
<dbReference type="InterPro" id="IPR001461">
    <property type="entry name" value="Aspartic_peptidase_A1"/>
</dbReference>
<proteinExistence type="inferred from homology"/>
<feature type="compositionally biased region" description="Basic residues" evidence="5">
    <location>
        <begin position="428"/>
        <end position="440"/>
    </location>
</feature>
<dbReference type="GO" id="GO:0006508">
    <property type="term" value="P:proteolysis"/>
    <property type="evidence" value="ECO:0007669"/>
    <property type="project" value="UniProtKB-KW"/>
</dbReference>
<dbReference type="InterPro" id="IPR033121">
    <property type="entry name" value="PEPTIDASE_A1"/>
</dbReference>
<gene>
    <name evidence="7" type="ORF">Naga_100024g9</name>
</gene>
<dbReference type="EMBL" id="AZIL01000178">
    <property type="protein sequence ID" value="EWM29052.1"/>
    <property type="molecule type" value="Genomic_DNA"/>
</dbReference>
<feature type="region of interest" description="Disordered" evidence="5">
    <location>
        <begin position="533"/>
        <end position="587"/>
    </location>
</feature>
<keyword evidence="3" id="KW-0732">Signal</keyword>
<dbReference type="InterPro" id="IPR034164">
    <property type="entry name" value="Pepsin-like_dom"/>
</dbReference>
<dbReference type="GO" id="GO:0004190">
    <property type="term" value="F:aspartic-type endopeptidase activity"/>
    <property type="evidence" value="ECO:0007669"/>
    <property type="project" value="InterPro"/>
</dbReference>
<dbReference type="OrthoDB" id="15189at2759"/>
<feature type="region of interest" description="Disordered" evidence="5">
    <location>
        <begin position="620"/>
        <end position="647"/>
    </location>
</feature>
<protein>
    <submittedName>
        <fullName evidence="7">Peptidase aspartic</fullName>
    </submittedName>
</protein>
<dbReference type="SUPFAM" id="SSF50630">
    <property type="entry name" value="Acid proteases"/>
    <property type="match status" value="2"/>
</dbReference>
<dbReference type="AlphaFoldDB" id="W7TS95"/>
<feature type="compositionally biased region" description="Basic and acidic residues" evidence="5">
    <location>
        <begin position="545"/>
        <end position="562"/>
    </location>
</feature>
<evidence type="ECO:0000256" key="1">
    <source>
        <dbReference type="ARBA" id="ARBA00007447"/>
    </source>
</evidence>
<feature type="region of interest" description="Disordered" evidence="5">
    <location>
        <begin position="407"/>
        <end position="458"/>
    </location>
</feature>